<dbReference type="InterPro" id="IPR035929">
    <property type="entry name" value="CoaB-like_sf"/>
</dbReference>
<comment type="similarity">
    <text evidence="1">Belongs to the PPC synthetase family.</text>
</comment>
<evidence type="ECO:0000256" key="6">
    <source>
        <dbReference type="ARBA" id="ARBA00068949"/>
    </source>
</evidence>
<name>A0A8C7PS66_ONCMY</name>
<dbReference type="Proteomes" id="UP000694395">
    <property type="component" value="Chromosome 7"/>
</dbReference>
<dbReference type="EC" id="6.3.2.51" evidence="5"/>
<dbReference type="GO" id="GO:0004632">
    <property type="term" value="F:phosphopantothenate--cysteine ligase activity"/>
    <property type="evidence" value="ECO:0007669"/>
    <property type="project" value="UniProtKB-ARBA"/>
</dbReference>
<feature type="domain" description="DNA/pantothenate metabolism flavoprotein C-terminal" evidence="8">
    <location>
        <begin position="78"/>
        <end position="126"/>
    </location>
</feature>
<evidence type="ECO:0000256" key="4">
    <source>
        <dbReference type="ARBA" id="ARBA00060296"/>
    </source>
</evidence>
<proteinExistence type="inferred from homology"/>
<comment type="catalytic activity">
    <reaction evidence="2">
        <text>(R)-4'-phosphopantothenate + L-cysteine + ATP = N-[(R)-4-phosphopantothenoyl]-L-cysteine + AMP + diphosphate + H(+)</text>
        <dbReference type="Rhea" id="RHEA:25156"/>
        <dbReference type="ChEBI" id="CHEBI:10986"/>
        <dbReference type="ChEBI" id="CHEBI:15378"/>
        <dbReference type="ChEBI" id="CHEBI:30616"/>
        <dbReference type="ChEBI" id="CHEBI:33019"/>
        <dbReference type="ChEBI" id="CHEBI:35235"/>
        <dbReference type="ChEBI" id="CHEBI:59458"/>
        <dbReference type="ChEBI" id="CHEBI:456215"/>
        <dbReference type="EC" id="6.3.2.51"/>
    </reaction>
    <physiologicalReaction direction="left-to-right" evidence="2">
        <dbReference type="Rhea" id="RHEA:25157"/>
    </physiologicalReaction>
</comment>
<dbReference type="SUPFAM" id="SSF102645">
    <property type="entry name" value="CoaB-like"/>
    <property type="match status" value="1"/>
</dbReference>
<comment type="function">
    <text evidence="4">Catalyzes the second step in the biosynthesis of coenzyme A from vitamin B5, where cysteine is conjugated to 4'-phosphopantothenate to form 4-phosphopantothenoylcysteine. Has a preference for ATP over CTP as a cosubstrate.</text>
</comment>
<dbReference type="AlphaFoldDB" id="A0A8C7PS66"/>
<evidence type="ECO:0000256" key="5">
    <source>
        <dbReference type="ARBA" id="ARBA00066585"/>
    </source>
</evidence>
<reference evidence="9" key="3">
    <citation type="submission" date="2025-09" db="UniProtKB">
        <authorList>
            <consortium name="Ensembl"/>
        </authorList>
    </citation>
    <scope>IDENTIFICATION</scope>
</reference>
<dbReference type="FunFam" id="3.40.50.10300:FF:000002">
    <property type="entry name" value="Phosphopantothenate--cysteine ligase 2"/>
    <property type="match status" value="1"/>
</dbReference>
<reference evidence="9" key="2">
    <citation type="submission" date="2025-08" db="UniProtKB">
        <authorList>
            <consortium name="Ensembl"/>
        </authorList>
    </citation>
    <scope>IDENTIFICATION</scope>
</reference>
<evidence type="ECO:0000256" key="1">
    <source>
        <dbReference type="ARBA" id="ARBA00005703"/>
    </source>
</evidence>
<dbReference type="GeneTree" id="ENSGT00950000182834"/>
<feature type="domain" description="DNA/pantothenate metabolism flavoprotein C-terminal" evidence="8">
    <location>
        <begin position="212"/>
        <end position="307"/>
    </location>
</feature>
<evidence type="ECO:0000259" key="8">
    <source>
        <dbReference type="Pfam" id="PF04127"/>
    </source>
</evidence>
<dbReference type="GO" id="GO:0015937">
    <property type="term" value="P:coenzyme A biosynthetic process"/>
    <property type="evidence" value="ECO:0007669"/>
    <property type="project" value="UniProtKB-ARBA"/>
</dbReference>
<organism evidence="9 10">
    <name type="scientific">Oncorhynchus mykiss</name>
    <name type="common">Rainbow trout</name>
    <name type="synonym">Salmo gairdneri</name>
    <dbReference type="NCBI Taxonomy" id="8022"/>
    <lineage>
        <taxon>Eukaryota</taxon>
        <taxon>Metazoa</taxon>
        <taxon>Chordata</taxon>
        <taxon>Craniata</taxon>
        <taxon>Vertebrata</taxon>
        <taxon>Euteleostomi</taxon>
        <taxon>Actinopterygii</taxon>
        <taxon>Neopterygii</taxon>
        <taxon>Teleostei</taxon>
        <taxon>Protacanthopterygii</taxon>
        <taxon>Salmoniformes</taxon>
        <taxon>Salmonidae</taxon>
        <taxon>Salmoninae</taxon>
        <taxon>Oncorhynchus</taxon>
    </lineage>
</organism>
<evidence type="ECO:0000256" key="7">
    <source>
        <dbReference type="ARBA" id="ARBA00080986"/>
    </source>
</evidence>
<dbReference type="InterPro" id="IPR007085">
    <property type="entry name" value="DNA/pantothenate-metab_flavo_C"/>
</dbReference>
<dbReference type="Gene3D" id="3.40.50.10300">
    <property type="entry name" value="CoaB-like"/>
    <property type="match status" value="1"/>
</dbReference>
<evidence type="ECO:0000313" key="10">
    <source>
        <dbReference type="Proteomes" id="UP000694395"/>
    </source>
</evidence>
<reference evidence="9" key="1">
    <citation type="submission" date="2020-07" db="EMBL/GenBank/DDBJ databases">
        <title>A long reads based de novo assembly of the rainbow trout Arlee double haploid line genome.</title>
        <authorList>
            <person name="Gao G."/>
            <person name="Palti Y."/>
        </authorList>
    </citation>
    <scope>NUCLEOTIDE SEQUENCE [LARGE SCALE GENOMIC DNA]</scope>
</reference>
<evidence type="ECO:0000256" key="2">
    <source>
        <dbReference type="ARBA" id="ARBA00051127"/>
    </source>
</evidence>
<protein>
    <recommendedName>
        <fullName evidence="6">Phosphopantothenate--cysteine ligase</fullName>
        <ecNumber evidence="5">6.3.2.51</ecNumber>
    </recommendedName>
    <alternativeName>
        <fullName evidence="7">Phosphopantothenoylcysteine synthetase</fullName>
    </alternativeName>
</protein>
<evidence type="ECO:0000313" key="9">
    <source>
        <dbReference type="Ensembl" id="ENSOMYP00000027420.1"/>
    </source>
</evidence>
<comment type="catalytic activity">
    <reaction evidence="3">
        <text>(R)-4'-phosphopantothenate + L-cysteine + CTP = N-[(R)-4-phosphopantothenoyl]-L-cysteine + CMP + diphosphate + H(+)</text>
        <dbReference type="Rhea" id="RHEA:19397"/>
        <dbReference type="ChEBI" id="CHEBI:10986"/>
        <dbReference type="ChEBI" id="CHEBI:15378"/>
        <dbReference type="ChEBI" id="CHEBI:33019"/>
        <dbReference type="ChEBI" id="CHEBI:35235"/>
        <dbReference type="ChEBI" id="CHEBI:37563"/>
        <dbReference type="ChEBI" id="CHEBI:59458"/>
        <dbReference type="ChEBI" id="CHEBI:60377"/>
    </reaction>
    <physiologicalReaction direction="left-to-right" evidence="3">
        <dbReference type="Rhea" id="RHEA:19398"/>
    </physiologicalReaction>
</comment>
<dbReference type="Ensembl" id="ENSOMYT00000029960.2">
    <property type="protein sequence ID" value="ENSOMYP00000027420.1"/>
    <property type="gene ID" value="ENSOMYG00000012909.2"/>
</dbReference>
<accession>A0A8C7PS66</accession>
<sequence length="354" mass="39175">MNVANRRRHHARQHPEVARYLSIISYVFPSVPFKSMADPRTLTAEGKLSEEFAVPSHVEEVKGQMAAFAVQHRAAGHRVVLITSGGTKVPLESRTVRFLDNFSSGRRGASSAEYFLESGYAVIFLHRHRSLYPFTRLYSGINLLDSLQLESGKGGSVSDQVVVNQQALPNIAKILMRYQAVKKAGLLLPVEFSTLSEYLHLLKAAAQALSPIGSNAMFYLAAAVSDFYIPASDMPEHKIQSSNGPLQISMKMVPKMLSPLVKDWAPQAFVISFKLETDPSILLDRARRALATYRHQAVVANVLDTRRGYVVVVTPDTQAELVLTDEEASRDVEIEDRIVSNLTAAHSQFITQQG</sequence>
<dbReference type="Pfam" id="PF04127">
    <property type="entry name" value="DFP"/>
    <property type="match status" value="2"/>
</dbReference>
<keyword evidence="10" id="KW-1185">Reference proteome</keyword>
<dbReference type="PANTHER" id="PTHR12290">
    <property type="entry name" value="CORNICHON-RELATED"/>
    <property type="match status" value="1"/>
</dbReference>
<evidence type="ECO:0000256" key="3">
    <source>
        <dbReference type="ARBA" id="ARBA00052332"/>
    </source>
</evidence>